<evidence type="ECO:0000313" key="1">
    <source>
        <dbReference type="EMBL" id="MQL99290.1"/>
    </source>
</evidence>
<organism evidence="1 2">
    <name type="scientific">Colocasia esculenta</name>
    <name type="common">Wild taro</name>
    <name type="synonym">Arum esculentum</name>
    <dbReference type="NCBI Taxonomy" id="4460"/>
    <lineage>
        <taxon>Eukaryota</taxon>
        <taxon>Viridiplantae</taxon>
        <taxon>Streptophyta</taxon>
        <taxon>Embryophyta</taxon>
        <taxon>Tracheophyta</taxon>
        <taxon>Spermatophyta</taxon>
        <taxon>Magnoliopsida</taxon>
        <taxon>Liliopsida</taxon>
        <taxon>Araceae</taxon>
        <taxon>Aroideae</taxon>
        <taxon>Colocasieae</taxon>
        <taxon>Colocasia</taxon>
    </lineage>
</organism>
<proteinExistence type="predicted"/>
<accession>A0A843W0L7</accession>
<dbReference type="AlphaFoldDB" id="A0A843W0L7"/>
<comment type="caution">
    <text evidence="1">The sequence shown here is derived from an EMBL/GenBank/DDBJ whole genome shotgun (WGS) entry which is preliminary data.</text>
</comment>
<reference evidence="1" key="1">
    <citation type="submission" date="2017-07" db="EMBL/GenBank/DDBJ databases">
        <title>Taro Niue Genome Assembly and Annotation.</title>
        <authorList>
            <person name="Atibalentja N."/>
            <person name="Keating K."/>
            <person name="Fields C.J."/>
        </authorList>
    </citation>
    <scope>NUCLEOTIDE SEQUENCE</scope>
    <source>
        <strain evidence="1">Niue_2</strain>
        <tissue evidence="1">Leaf</tissue>
    </source>
</reference>
<keyword evidence="2" id="KW-1185">Reference proteome</keyword>
<evidence type="ECO:0000313" key="2">
    <source>
        <dbReference type="Proteomes" id="UP000652761"/>
    </source>
</evidence>
<gene>
    <name evidence="1" type="ORF">Taro_032017</name>
</gene>
<dbReference type="EMBL" id="NMUH01002325">
    <property type="protein sequence ID" value="MQL99290.1"/>
    <property type="molecule type" value="Genomic_DNA"/>
</dbReference>
<sequence length="102" mass="11342">MIIFGELPAPDYIKDLEALMNMEFELPSSAKNSDDSRELLRLEDRGVSTQSKGSVDTSAVFQQTVRTKEAVVSTQSMGGVDTSSGFQQTVRTVQEWCRHSPR</sequence>
<protein>
    <submittedName>
        <fullName evidence="1">Uncharacterized protein</fullName>
    </submittedName>
</protein>
<name>A0A843W0L7_COLES</name>
<dbReference type="Proteomes" id="UP000652761">
    <property type="component" value="Unassembled WGS sequence"/>
</dbReference>
<feature type="non-terminal residue" evidence="1">
    <location>
        <position position="1"/>
    </location>
</feature>